<evidence type="ECO:0000259" key="3">
    <source>
        <dbReference type="PROSITE" id="PS51698"/>
    </source>
</evidence>
<feature type="compositionally biased region" description="Low complexity" evidence="2">
    <location>
        <begin position="136"/>
        <end position="145"/>
    </location>
</feature>
<gene>
    <name evidence="4" type="ORF">C1SCF055_LOCUS13481</name>
</gene>
<accession>A0A9P1FQS3</accession>
<dbReference type="Gene3D" id="3.30.40.10">
    <property type="entry name" value="Zinc/RING finger domain, C3HC4 (zinc finger)"/>
    <property type="match status" value="1"/>
</dbReference>
<dbReference type="EMBL" id="CAMXCT010001046">
    <property type="protein sequence ID" value="CAI3986104.1"/>
    <property type="molecule type" value="Genomic_DNA"/>
</dbReference>
<dbReference type="SUPFAM" id="SSF57850">
    <property type="entry name" value="RING/U-box"/>
    <property type="match status" value="1"/>
</dbReference>
<evidence type="ECO:0000313" key="5">
    <source>
        <dbReference type="EMBL" id="CAL1139479.1"/>
    </source>
</evidence>
<evidence type="ECO:0000256" key="2">
    <source>
        <dbReference type="SAM" id="MobiDB-lite"/>
    </source>
</evidence>
<dbReference type="CDD" id="cd16655">
    <property type="entry name" value="RING-Ubox_WDSUB1-like"/>
    <property type="match status" value="1"/>
</dbReference>
<feature type="compositionally biased region" description="Basic and acidic residues" evidence="2">
    <location>
        <begin position="1"/>
        <end position="11"/>
    </location>
</feature>
<reference evidence="4" key="1">
    <citation type="submission" date="2022-10" db="EMBL/GenBank/DDBJ databases">
        <authorList>
            <person name="Chen Y."/>
            <person name="Dougan E. K."/>
            <person name="Chan C."/>
            <person name="Rhodes N."/>
            <person name="Thang M."/>
        </authorList>
    </citation>
    <scope>NUCLEOTIDE SEQUENCE</scope>
</reference>
<feature type="domain" description="U-box" evidence="3">
    <location>
        <begin position="220"/>
        <end position="294"/>
    </location>
</feature>
<feature type="coiled-coil region" evidence="1">
    <location>
        <begin position="682"/>
        <end position="709"/>
    </location>
</feature>
<name>A0A9P1FQS3_9DINO</name>
<sequence length="769" mass="85586">MRRQGVAEKAKPATSPMGSMSSGLDSEIAMQIMMVNQLRKVEEMMARMTLELRMASATSQGPEMEWLVTSSRSKLYIWRLDRLSKVAVAEAQADGAREDDGMDLTGGRNDVRWVPQLCGMTKGKKKKEPPVRPRLSAAAAAAASSPFYPPEPGSAGSSRARIGPQDLERIRRLSREGVSIDVISKIWNATPKEVLETLELEPKESAREEACAPLVKRLTTDPAEFCCPISRQLMWDPVVAQDGYTYERCNIERWLGTKPQSPMTGSPLPTPAVLNPNQHVKSAIRSFKEDTVAEILALVPQLPSSSVTSVALELLSRGEQFVRPDLPDASAQKKLTSLLRLRMKLPGAAEAIQEIVGLFLENPHRGGLQKFLCELDGSQLTYVLPELDDATIAILQKGKKLQPACKWLVDQELSRRLAGRLTEECPLKLMRLLEESSQSPHDEKGDRLKAAGLVLASSIDRLDAEDLEEMDVQLLSHARGYLRDKDTAIMDSEHFFSTDLGMFTAERWPPQSSGVILTELAFRLEDEEEKFQLLVEAHEIDGADSQVRAALIQQLHGKISRFDSRWGCTGLGQAESTREQRGPAEGLFLKLILEERQQIPNDILPKLTLEKGVFQHLSPDELLLLADQLSNERHRDGARVAVKAAKAYGAKGKDMEAQYAYLHAFRLDRFNEDAAEGLVRTSLAMKKQAEELKSKCEDLERRCHELDARLMEGAVTAEHTPPRHAHSAQQHAAYGKAPVAVQELLLQRLQAVQDSWQSTGHSQEDWSGW</sequence>
<feature type="region of interest" description="Disordered" evidence="2">
    <location>
        <begin position="121"/>
        <end position="163"/>
    </location>
</feature>
<dbReference type="InterPro" id="IPR013083">
    <property type="entry name" value="Znf_RING/FYVE/PHD"/>
</dbReference>
<evidence type="ECO:0000313" key="6">
    <source>
        <dbReference type="EMBL" id="CAL4773416.1"/>
    </source>
</evidence>
<organism evidence="4">
    <name type="scientific">Cladocopium goreaui</name>
    <dbReference type="NCBI Taxonomy" id="2562237"/>
    <lineage>
        <taxon>Eukaryota</taxon>
        <taxon>Sar</taxon>
        <taxon>Alveolata</taxon>
        <taxon>Dinophyceae</taxon>
        <taxon>Suessiales</taxon>
        <taxon>Symbiodiniaceae</taxon>
        <taxon>Cladocopium</taxon>
    </lineage>
</organism>
<dbReference type="EMBL" id="CAMXCT030001046">
    <property type="protein sequence ID" value="CAL4773416.1"/>
    <property type="molecule type" value="Genomic_DNA"/>
</dbReference>
<dbReference type="GO" id="GO:0016567">
    <property type="term" value="P:protein ubiquitination"/>
    <property type="evidence" value="ECO:0007669"/>
    <property type="project" value="InterPro"/>
</dbReference>
<dbReference type="InterPro" id="IPR052085">
    <property type="entry name" value="WD-SAM-U-box"/>
</dbReference>
<dbReference type="AlphaFoldDB" id="A0A9P1FQS3"/>
<dbReference type="GO" id="GO:0004842">
    <property type="term" value="F:ubiquitin-protein transferase activity"/>
    <property type="evidence" value="ECO:0007669"/>
    <property type="project" value="InterPro"/>
</dbReference>
<dbReference type="OrthoDB" id="10064100at2759"/>
<keyword evidence="1" id="KW-0175">Coiled coil</keyword>
<dbReference type="PROSITE" id="PS51698">
    <property type="entry name" value="U_BOX"/>
    <property type="match status" value="1"/>
</dbReference>
<dbReference type="Pfam" id="PF04564">
    <property type="entry name" value="U-box"/>
    <property type="match status" value="1"/>
</dbReference>
<evidence type="ECO:0000313" key="7">
    <source>
        <dbReference type="Proteomes" id="UP001152797"/>
    </source>
</evidence>
<dbReference type="PANTHER" id="PTHR46573:SF1">
    <property type="entry name" value="WD REPEAT, SAM AND U-BOX DOMAIN-CONTAINING PROTEIN 1"/>
    <property type="match status" value="1"/>
</dbReference>
<comment type="caution">
    <text evidence="4">The sequence shown here is derived from an EMBL/GenBank/DDBJ whole genome shotgun (WGS) entry which is preliminary data.</text>
</comment>
<evidence type="ECO:0000313" key="4">
    <source>
        <dbReference type="EMBL" id="CAI3986104.1"/>
    </source>
</evidence>
<proteinExistence type="predicted"/>
<feature type="region of interest" description="Disordered" evidence="2">
    <location>
        <begin position="1"/>
        <end position="22"/>
    </location>
</feature>
<dbReference type="EMBL" id="CAMXCT020001046">
    <property type="protein sequence ID" value="CAL1139479.1"/>
    <property type="molecule type" value="Genomic_DNA"/>
</dbReference>
<keyword evidence="7" id="KW-1185">Reference proteome</keyword>
<dbReference type="PANTHER" id="PTHR46573">
    <property type="entry name" value="WD REPEAT, SAM AND U-BOX DOMAIN-CONTAINING PROTEIN 1"/>
    <property type="match status" value="1"/>
</dbReference>
<reference evidence="5" key="2">
    <citation type="submission" date="2024-04" db="EMBL/GenBank/DDBJ databases">
        <authorList>
            <person name="Chen Y."/>
            <person name="Shah S."/>
            <person name="Dougan E. K."/>
            <person name="Thang M."/>
            <person name="Chan C."/>
        </authorList>
    </citation>
    <scope>NUCLEOTIDE SEQUENCE [LARGE SCALE GENOMIC DNA]</scope>
</reference>
<protein>
    <submittedName>
        <fullName evidence="6">WD repeat, SAM and U-box domain-containing protein 1</fullName>
    </submittedName>
</protein>
<dbReference type="Proteomes" id="UP001152797">
    <property type="component" value="Unassembled WGS sequence"/>
</dbReference>
<dbReference type="SMART" id="SM00504">
    <property type="entry name" value="Ubox"/>
    <property type="match status" value="1"/>
</dbReference>
<evidence type="ECO:0000256" key="1">
    <source>
        <dbReference type="SAM" id="Coils"/>
    </source>
</evidence>
<dbReference type="InterPro" id="IPR003613">
    <property type="entry name" value="Ubox_domain"/>
</dbReference>